<dbReference type="OrthoDB" id="5959362at2"/>
<keyword evidence="2" id="KW-1185">Reference proteome</keyword>
<dbReference type="EMBL" id="QRBF01000010">
    <property type="protein sequence ID" value="RDS80344.1"/>
    <property type="molecule type" value="Genomic_DNA"/>
</dbReference>
<evidence type="ECO:0000313" key="2">
    <source>
        <dbReference type="Proteomes" id="UP000255334"/>
    </source>
</evidence>
<sequence length="124" mass="14182">MSHFKPNSKLSNNQVNWDDPHLQSLLSKTESWKLDNRGAFSSQDVQLHVGWGANSGRNAVLVWESDRVMVVETRFAIPKGEHVRVDRVLGESLRTVWGVVAEGRQGFREEDRENGVHVHWLHVC</sequence>
<dbReference type="AlphaFoldDB" id="A0A370WW39"/>
<organism evidence="1 2">
    <name type="scientific">Dyella psychrodurans</name>
    <dbReference type="NCBI Taxonomy" id="1927960"/>
    <lineage>
        <taxon>Bacteria</taxon>
        <taxon>Pseudomonadati</taxon>
        <taxon>Pseudomonadota</taxon>
        <taxon>Gammaproteobacteria</taxon>
        <taxon>Lysobacterales</taxon>
        <taxon>Rhodanobacteraceae</taxon>
        <taxon>Dyella</taxon>
    </lineage>
</organism>
<name>A0A370WW39_9GAMM</name>
<gene>
    <name evidence="1" type="ORF">DWU99_19685</name>
</gene>
<dbReference type="RefSeq" id="WP_115479799.1">
    <property type="nucleotide sequence ID" value="NZ_QRBF01000010.1"/>
</dbReference>
<accession>A0A370WW39</accession>
<dbReference type="Proteomes" id="UP000255334">
    <property type="component" value="Unassembled WGS sequence"/>
</dbReference>
<proteinExistence type="predicted"/>
<protein>
    <submittedName>
        <fullName evidence="1">Uncharacterized protein</fullName>
    </submittedName>
</protein>
<comment type="caution">
    <text evidence="1">The sequence shown here is derived from an EMBL/GenBank/DDBJ whole genome shotgun (WGS) entry which is preliminary data.</text>
</comment>
<reference evidence="1 2" key="1">
    <citation type="submission" date="2018-07" db="EMBL/GenBank/DDBJ databases">
        <title>Dyella monticola sp. nov. and Dyella psychrodurans sp. nov. isolated from monsoon evergreen broad-leaved forest soil of Dinghu Mountain, China.</title>
        <authorList>
            <person name="Gao Z."/>
            <person name="Qiu L."/>
        </authorList>
    </citation>
    <scope>NUCLEOTIDE SEQUENCE [LARGE SCALE GENOMIC DNA]</scope>
    <source>
        <strain evidence="1 2">4MSK11</strain>
    </source>
</reference>
<evidence type="ECO:0000313" key="1">
    <source>
        <dbReference type="EMBL" id="RDS80344.1"/>
    </source>
</evidence>